<organism evidence="4">
    <name type="scientific">Caenorhabditis brenneri</name>
    <name type="common">Nematode worm</name>
    <dbReference type="NCBI Taxonomy" id="135651"/>
    <lineage>
        <taxon>Eukaryota</taxon>
        <taxon>Metazoa</taxon>
        <taxon>Ecdysozoa</taxon>
        <taxon>Nematoda</taxon>
        <taxon>Chromadorea</taxon>
        <taxon>Rhabditida</taxon>
        <taxon>Rhabditina</taxon>
        <taxon>Rhabditomorpha</taxon>
        <taxon>Rhabditoidea</taxon>
        <taxon>Rhabditidae</taxon>
        <taxon>Peloderinae</taxon>
        <taxon>Caenorhabditis</taxon>
    </lineage>
</organism>
<name>G0M7E7_CAEBE</name>
<dbReference type="Proteomes" id="UP000008068">
    <property type="component" value="Unassembled WGS sequence"/>
</dbReference>
<evidence type="ECO:0000256" key="2">
    <source>
        <dbReference type="SAM" id="MobiDB-lite"/>
    </source>
</evidence>
<evidence type="ECO:0000313" key="4">
    <source>
        <dbReference type="Proteomes" id="UP000008068"/>
    </source>
</evidence>
<evidence type="ECO:0000256" key="1">
    <source>
        <dbReference type="SAM" id="Coils"/>
    </source>
</evidence>
<protein>
    <submittedName>
        <fullName evidence="3">Uncharacterized protein</fullName>
    </submittedName>
</protein>
<sequence>MSKPSTSAVKLEDTGFNLYDFVEATNNSLRVENQKLTEDLTNASSKIQNYEAKVQSQSVEIEQLKAANRRLQEQYNNIDIPFGVDRGGRHFEIVETLREKEYRLYIQMMMNENSELQKELTKKDGQIKSLTSELEQNIELQMQQEKIIVNIRDEMHINRNSAYYNKCNAERAYMEIDLLDKATERLRRQLESSQSKNRRRKNRRANKLASHGNEEEMEQDDGNQERIERAQFRDFYIPDKSINFVKF</sequence>
<gene>
    <name evidence="3" type="ORF">CAEBREN_07067</name>
</gene>
<accession>G0M7E7</accession>
<evidence type="ECO:0000313" key="3">
    <source>
        <dbReference type="EMBL" id="EGT30654.1"/>
    </source>
</evidence>
<feature type="region of interest" description="Disordered" evidence="2">
    <location>
        <begin position="187"/>
        <end position="224"/>
    </location>
</feature>
<proteinExistence type="predicted"/>
<keyword evidence="4" id="KW-1185">Reference proteome</keyword>
<dbReference type="AlphaFoldDB" id="G0M7E7"/>
<feature type="compositionally biased region" description="Basic residues" evidence="2">
    <location>
        <begin position="196"/>
        <end position="206"/>
    </location>
</feature>
<reference evidence="4" key="1">
    <citation type="submission" date="2011-07" db="EMBL/GenBank/DDBJ databases">
        <authorList>
            <consortium name="Caenorhabditis brenneri Sequencing and Analysis Consortium"/>
            <person name="Wilson R.K."/>
        </authorList>
    </citation>
    <scope>NUCLEOTIDE SEQUENCE [LARGE SCALE GENOMIC DNA]</scope>
    <source>
        <strain evidence="4">PB2801</strain>
    </source>
</reference>
<feature type="coiled-coil region" evidence="1">
    <location>
        <begin position="19"/>
        <end position="74"/>
    </location>
</feature>
<dbReference type="EMBL" id="GL379786">
    <property type="protein sequence ID" value="EGT30654.1"/>
    <property type="molecule type" value="Genomic_DNA"/>
</dbReference>
<feature type="coiled-coil region" evidence="1">
    <location>
        <begin position="106"/>
        <end position="133"/>
    </location>
</feature>
<dbReference type="InParanoid" id="G0M7E7"/>
<dbReference type="HOGENOM" id="CLU_1125363_0_0_1"/>
<keyword evidence="1" id="KW-0175">Coiled coil</keyword>